<dbReference type="InterPro" id="IPR007612">
    <property type="entry name" value="LOR"/>
</dbReference>
<dbReference type="EMBL" id="MU857371">
    <property type="protein sequence ID" value="KAK4148469.1"/>
    <property type="molecule type" value="Genomic_DNA"/>
</dbReference>
<dbReference type="Gene3D" id="2.40.160.200">
    <property type="entry name" value="LURP1-related"/>
    <property type="match status" value="1"/>
</dbReference>
<reference evidence="2" key="2">
    <citation type="submission" date="2023-05" db="EMBL/GenBank/DDBJ databases">
        <authorList>
            <consortium name="Lawrence Berkeley National Laboratory"/>
            <person name="Steindorff A."/>
            <person name="Hensen N."/>
            <person name="Bonometti L."/>
            <person name="Westerberg I."/>
            <person name="Brannstrom I.O."/>
            <person name="Guillou S."/>
            <person name="Cros-Aarteil S."/>
            <person name="Calhoun S."/>
            <person name="Haridas S."/>
            <person name="Kuo A."/>
            <person name="Mondo S."/>
            <person name="Pangilinan J."/>
            <person name="Riley R."/>
            <person name="Labutti K."/>
            <person name="Andreopoulos B."/>
            <person name="Lipzen A."/>
            <person name="Chen C."/>
            <person name="Yanf M."/>
            <person name="Daum C."/>
            <person name="Ng V."/>
            <person name="Clum A."/>
            <person name="Ohm R."/>
            <person name="Martin F."/>
            <person name="Silar P."/>
            <person name="Natvig D."/>
            <person name="Lalanne C."/>
            <person name="Gautier V."/>
            <person name="Ament-Velasquez S.L."/>
            <person name="Kruys A."/>
            <person name="Hutchinson M.I."/>
            <person name="Powell A.J."/>
            <person name="Barry K."/>
            <person name="Miller A.N."/>
            <person name="Grigoriev I.V."/>
            <person name="Debuchy R."/>
            <person name="Gladieux P."/>
            <person name="Thoren M.H."/>
            <person name="Johannesson H."/>
        </authorList>
    </citation>
    <scope>NUCLEOTIDE SEQUENCE</scope>
    <source>
        <strain evidence="2">CBS 538.74</strain>
    </source>
</reference>
<dbReference type="AlphaFoldDB" id="A0AAN6VBR2"/>
<comment type="caution">
    <text evidence="2">The sequence shown here is derived from an EMBL/GenBank/DDBJ whole genome shotgun (WGS) entry which is preliminary data.</text>
</comment>
<gene>
    <name evidence="2" type="ORF">C8A00DRAFT_38961</name>
</gene>
<sequence length="200" mass="22064">MASYQLPPVPQPLAVFERMIAPQTTTLVLKEKFDNFDVTALDKTRQMNVKAEYPSLHGRKHVYDSAGGHLFDITRETLHRHTTFSIQDESKKEYMQVQKRFAFVGFKAEATFTTARGTPVTLKLNGDWSASSADIVDAASGAVVARIDRKWGNARELLFSQQTYHVTIAPGVDMALITAMCVCLDEARSDGGASGSCTVM</sequence>
<dbReference type="InterPro" id="IPR025659">
    <property type="entry name" value="Tubby-like_C"/>
</dbReference>
<comment type="similarity">
    <text evidence="1">Belongs to the LOR family.</text>
</comment>
<dbReference type="PANTHER" id="PTHR31087:SF161">
    <property type="entry name" value="TUBBY C 2 FAMILY PROTEIN"/>
    <property type="match status" value="1"/>
</dbReference>
<evidence type="ECO:0000313" key="2">
    <source>
        <dbReference type="EMBL" id="KAK4148469.1"/>
    </source>
</evidence>
<evidence type="ECO:0000256" key="1">
    <source>
        <dbReference type="ARBA" id="ARBA00005437"/>
    </source>
</evidence>
<dbReference type="Pfam" id="PF04525">
    <property type="entry name" value="LOR"/>
    <property type="match status" value="1"/>
</dbReference>
<dbReference type="SUPFAM" id="SSF54518">
    <property type="entry name" value="Tubby C-terminal domain-like"/>
    <property type="match status" value="1"/>
</dbReference>
<protein>
    <submittedName>
        <fullName evidence="2">Tubby C-terminal-like domain-containing protein</fullName>
    </submittedName>
</protein>
<dbReference type="Proteomes" id="UP001302745">
    <property type="component" value="Unassembled WGS sequence"/>
</dbReference>
<keyword evidence="3" id="KW-1185">Reference proteome</keyword>
<organism evidence="2 3">
    <name type="scientific">Chaetomidium leptoderma</name>
    <dbReference type="NCBI Taxonomy" id="669021"/>
    <lineage>
        <taxon>Eukaryota</taxon>
        <taxon>Fungi</taxon>
        <taxon>Dikarya</taxon>
        <taxon>Ascomycota</taxon>
        <taxon>Pezizomycotina</taxon>
        <taxon>Sordariomycetes</taxon>
        <taxon>Sordariomycetidae</taxon>
        <taxon>Sordariales</taxon>
        <taxon>Chaetomiaceae</taxon>
        <taxon>Chaetomidium</taxon>
    </lineage>
</organism>
<dbReference type="InterPro" id="IPR038595">
    <property type="entry name" value="LOR_sf"/>
</dbReference>
<reference evidence="2" key="1">
    <citation type="journal article" date="2023" name="Mol. Phylogenet. Evol.">
        <title>Genome-scale phylogeny and comparative genomics of the fungal order Sordariales.</title>
        <authorList>
            <person name="Hensen N."/>
            <person name="Bonometti L."/>
            <person name="Westerberg I."/>
            <person name="Brannstrom I.O."/>
            <person name="Guillou S."/>
            <person name="Cros-Aarteil S."/>
            <person name="Calhoun S."/>
            <person name="Haridas S."/>
            <person name="Kuo A."/>
            <person name="Mondo S."/>
            <person name="Pangilinan J."/>
            <person name="Riley R."/>
            <person name="LaButti K."/>
            <person name="Andreopoulos B."/>
            <person name="Lipzen A."/>
            <person name="Chen C."/>
            <person name="Yan M."/>
            <person name="Daum C."/>
            <person name="Ng V."/>
            <person name="Clum A."/>
            <person name="Steindorff A."/>
            <person name="Ohm R.A."/>
            <person name="Martin F."/>
            <person name="Silar P."/>
            <person name="Natvig D.O."/>
            <person name="Lalanne C."/>
            <person name="Gautier V."/>
            <person name="Ament-Velasquez S.L."/>
            <person name="Kruys A."/>
            <person name="Hutchinson M.I."/>
            <person name="Powell A.J."/>
            <person name="Barry K."/>
            <person name="Miller A.N."/>
            <person name="Grigoriev I.V."/>
            <person name="Debuchy R."/>
            <person name="Gladieux P."/>
            <person name="Hiltunen Thoren M."/>
            <person name="Johannesson H."/>
        </authorList>
    </citation>
    <scope>NUCLEOTIDE SEQUENCE</scope>
    <source>
        <strain evidence="2">CBS 538.74</strain>
    </source>
</reference>
<proteinExistence type="inferred from homology"/>
<accession>A0AAN6VBR2</accession>
<dbReference type="PANTHER" id="PTHR31087">
    <property type="match status" value="1"/>
</dbReference>
<name>A0AAN6VBR2_9PEZI</name>
<evidence type="ECO:0000313" key="3">
    <source>
        <dbReference type="Proteomes" id="UP001302745"/>
    </source>
</evidence>